<dbReference type="PROSITE" id="PS50106">
    <property type="entry name" value="PDZ"/>
    <property type="match status" value="1"/>
</dbReference>
<keyword evidence="1" id="KW-0001">2Fe-2S</keyword>
<dbReference type="SUPFAM" id="SSF54292">
    <property type="entry name" value="2Fe-2S ferredoxin-like"/>
    <property type="match status" value="1"/>
</dbReference>
<dbReference type="InterPro" id="IPR001041">
    <property type="entry name" value="2Fe-2S_ferredoxin-type"/>
</dbReference>
<feature type="transmembrane region" description="Helical" evidence="3">
    <location>
        <begin position="7"/>
        <end position="30"/>
    </location>
</feature>
<accession>A0A1E7FDD3</accession>
<dbReference type="InterPro" id="IPR001478">
    <property type="entry name" value="PDZ"/>
</dbReference>
<dbReference type="InterPro" id="IPR036010">
    <property type="entry name" value="2Fe-2S_ferredoxin-like_sf"/>
</dbReference>
<keyword evidence="3" id="KW-0472">Membrane</keyword>
<dbReference type="OrthoDB" id="5987010at2759"/>
<evidence type="ECO:0000256" key="1">
    <source>
        <dbReference type="ARBA" id="ARBA00022714"/>
    </source>
</evidence>
<proteinExistence type="predicted"/>
<dbReference type="Gene3D" id="3.10.20.30">
    <property type="match status" value="1"/>
</dbReference>
<dbReference type="InParanoid" id="A0A1E7FDD3"/>
<keyword evidence="1" id="KW-0408">Iron</keyword>
<feature type="domain" description="PDZ" evidence="4">
    <location>
        <begin position="101"/>
        <end position="155"/>
    </location>
</feature>
<evidence type="ECO:0000259" key="4">
    <source>
        <dbReference type="PROSITE" id="PS50106"/>
    </source>
</evidence>
<dbReference type="EMBL" id="KV784358">
    <property type="protein sequence ID" value="OEU16188.1"/>
    <property type="molecule type" value="Genomic_DNA"/>
</dbReference>
<keyword evidence="3" id="KW-1133">Transmembrane helix</keyword>
<reference evidence="5 6" key="1">
    <citation type="submission" date="2016-09" db="EMBL/GenBank/DDBJ databases">
        <title>Extensive genetic diversity and differential bi-allelic expression allows diatom success in the polar Southern Ocean.</title>
        <authorList>
            <consortium name="DOE Joint Genome Institute"/>
            <person name="Mock T."/>
            <person name="Otillar R.P."/>
            <person name="Strauss J."/>
            <person name="Dupont C."/>
            <person name="Frickenhaus S."/>
            <person name="Maumus F."/>
            <person name="Mcmullan M."/>
            <person name="Sanges R."/>
            <person name="Schmutz J."/>
            <person name="Toseland A."/>
            <person name="Valas R."/>
            <person name="Veluchamy A."/>
            <person name="Ward B.J."/>
            <person name="Allen A."/>
            <person name="Barry K."/>
            <person name="Falciatore A."/>
            <person name="Ferrante M."/>
            <person name="Fortunato A.E."/>
            <person name="Gloeckner G."/>
            <person name="Gruber A."/>
            <person name="Hipkin R."/>
            <person name="Janech M."/>
            <person name="Kroth P."/>
            <person name="Leese F."/>
            <person name="Lindquist E."/>
            <person name="Lyon B.R."/>
            <person name="Martin J."/>
            <person name="Mayer C."/>
            <person name="Parker M."/>
            <person name="Quesneville H."/>
            <person name="Raymond J."/>
            <person name="Uhlig C."/>
            <person name="Valentin K.U."/>
            <person name="Worden A.Z."/>
            <person name="Armbrust E.V."/>
            <person name="Bowler C."/>
            <person name="Green B."/>
            <person name="Moulton V."/>
            <person name="Van Oosterhout C."/>
            <person name="Grigoriev I."/>
        </authorList>
    </citation>
    <scope>NUCLEOTIDE SEQUENCE [LARGE SCALE GENOMIC DNA]</scope>
    <source>
        <strain evidence="5 6">CCMP1102</strain>
    </source>
</reference>
<protein>
    <recommendedName>
        <fullName evidence="4">PDZ domain-containing protein</fullName>
    </recommendedName>
</protein>
<dbReference type="Pfam" id="PF00111">
    <property type="entry name" value="Fer2"/>
    <property type="match status" value="1"/>
</dbReference>
<dbReference type="AlphaFoldDB" id="A0A1E7FDD3"/>
<evidence type="ECO:0000256" key="2">
    <source>
        <dbReference type="ARBA" id="ARBA00023014"/>
    </source>
</evidence>
<dbReference type="Proteomes" id="UP000095751">
    <property type="component" value="Unassembled WGS sequence"/>
</dbReference>
<dbReference type="SUPFAM" id="SSF50156">
    <property type="entry name" value="PDZ domain-like"/>
    <property type="match status" value="1"/>
</dbReference>
<keyword evidence="6" id="KW-1185">Reference proteome</keyword>
<dbReference type="InterPro" id="IPR012675">
    <property type="entry name" value="Beta-grasp_dom_sf"/>
</dbReference>
<evidence type="ECO:0000313" key="5">
    <source>
        <dbReference type="EMBL" id="OEU16188.1"/>
    </source>
</evidence>
<dbReference type="InterPro" id="IPR036034">
    <property type="entry name" value="PDZ_sf"/>
</dbReference>
<gene>
    <name evidence="5" type="ORF">FRACYDRAFT_268912</name>
</gene>
<evidence type="ECO:0000313" key="6">
    <source>
        <dbReference type="Proteomes" id="UP000095751"/>
    </source>
</evidence>
<dbReference type="GO" id="GO:0051537">
    <property type="term" value="F:2 iron, 2 sulfur cluster binding"/>
    <property type="evidence" value="ECO:0007669"/>
    <property type="project" value="UniProtKB-KW"/>
</dbReference>
<sequence>MMQTSQLFFVYNILFCFYFNSNYISSVYSLSSLYGQTTKNVATQTLQGTGPPTVDLNQYNLPLSSIEEGWSANFVQKQTENKGKIRLEAKDVVENYVDTVIVNFPRNDGGGMGIELSELAGGRSDGIGITIISGLVEGGSAEQSELFPGDSLASVTLIRRQRQITTGDKEPISEKEEEWSVSTECLAYDDTVNAIGTLPTIKQGFEDVFVLKIKRLRRRPKVSVKLQYPPNQNEDDETIEMYAGENLRQGMLIRGVKLNDPLAQRFDTKQDGNCGAGGLCRTCSVVVSSGADVLNPQRVAEEQMMKQNPRCRLACKAVVGYGMKEGEMIIRVNPKQW</sequence>
<keyword evidence="3" id="KW-0812">Transmembrane</keyword>
<keyword evidence="1" id="KW-0479">Metal-binding</keyword>
<organism evidence="5 6">
    <name type="scientific">Fragilariopsis cylindrus CCMP1102</name>
    <dbReference type="NCBI Taxonomy" id="635003"/>
    <lineage>
        <taxon>Eukaryota</taxon>
        <taxon>Sar</taxon>
        <taxon>Stramenopiles</taxon>
        <taxon>Ochrophyta</taxon>
        <taxon>Bacillariophyta</taxon>
        <taxon>Bacillariophyceae</taxon>
        <taxon>Bacillariophycidae</taxon>
        <taxon>Bacillariales</taxon>
        <taxon>Bacillariaceae</taxon>
        <taxon>Fragilariopsis</taxon>
    </lineage>
</organism>
<name>A0A1E7FDD3_9STRA</name>
<dbReference type="CDD" id="cd00207">
    <property type="entry name" value="fer2"/>
    <property type="match status" value="1"/>
</dbReference>
<dbReference type="KEGG" id="fcy:FRACYDRAFT_268912"/>
<keyword evidence="2" id="KW-0411">Iron-sulfur</keyword>
<evidence type="ECO:0000256" key="3">
    <source>
        <dbReference type="SAM" id="Phobius"/>
    </source>
</evidence>